<reference evidence="4 5" key="1">
    <citation type="journal article" date="2018" name="Nat. Ecol. Evol.">
        <title>Shark genomes provide insights into elasmobranch evolution and the origin of vertebrates.</title>
        <authorList>
            <person name="Hara Y"/>
            <person name="Yamaguchi K"/>
            <person name="Onimaru K"/>
            <person name="Kadota M"/>
            <person name="Koyanagi M"/>
            <person name="Keeley SD"/>
            <person name="Tatsumi K"/>
            <person name="Tanaka K"/>
            <person name="Motone F"/>
            <person name="Kageyama Y"/>
            <person name="Nozu R"/>
            <person name="Adachi N"/>
            <person name="Nishimura O"/>
            <person name="Nakagawa R"/>
            <person name="Tanegashima C"/>
            <person name="Kiyatake I"/>
            <person name="Matsumoto R"/>
            <person name="Murakumo K"/>
            <person name="Nishida K"/>
            <person name="Terakita A"/>
            <person name="Kuratani S"/>
            <person name="Sato K"/>
            <person name="Hyodo S Kuraku.S."/>
        </authorList>
    </citation>
    <scope>NUCLEOTIDE SEQUENCE [LARGE SCALE GENOMIC DNA]</scope>
</reference>
<feature type="chain" id="PRO_5019505930" description="DUF5604 domain-containing protein" evidence="2">
    <location>
        <begin position="19"/>
        <end position="145"/>
    </location>
</feature>
<dbReference type="InterPro" id="IPR040880">
    <property type="entry name" value="DUF5604"/>
</dbReference>
<feature type="non-terminal residue" evidence="4">
    <location>
        <position position="145"/>
    </location>
</feature>
<dbReference type="EMBL" id="BEZZ01102544">
    <property type="protein sequence ID" value="GCC43324.1"/>
    <property type="molecule type" value="Genomic_DNA"/>
</dbReference>
<feature type="compositionally biased region" description="Low complexity" evidence="1">
    <location>
        <begin position="68"/>
        <end position="92"/>
    </location>
</feature>
<dbReference type="Proteomes" id="UP000287033">
    <property type="component" value="Unassembled WGS sequence"/>
</dbReference>
<protein>
    <recommendedName>
        <fullName evidence="3">DUF5604 domain-containing protein</fullName>
    </recommendedName>
</protein>
<keyword evidence="5" id="KW-1185">Reference proteome</keyword>
<dbReference type="Pfam" id="PF18300">
    <property type="entry name" value="DUF5604"/>
    <property type="match status" value="1"/>
</dbReference>
<evidence type="ECO:0000259" key="3">
    <source>
        <dbReference type="Pfam" id="PF18300"/>
    </source>
</evidence>
<name>A0A401TL28_CHIPU</name>
<evidence type="ECO:0000256" key="1">
    <source>
        <dbReference type="SAM" id="MobiDB-lite"/>
    </source>
</evidence>
<sequence>MRSLWRSGVAHLLPLVLWRCPHAPPSGAAGFRLCALKHSSSGTIALNVPSFGPPPENEKSGQSGLAFSVPSSPASTLSSTCSTHLRPARLAAPQPPAANPPQAATSVVEDGEVVKDGDLFKGMRILGKKRTKTWHKGVLIAIVTT</sequence>
<accession>A0A401TL28</accession>
<evidence type="ECO:0000313" key="4">
    <source>
        <dbReference type="EMBL" id="GCC43324.1"/>
    </source>
</evidence>
<gene>
    <name evidence="4" type="ORF">chiPu_0027390</name>
</gene>
<organism evidence="4 5">
    <name type="scientific">Chiloscyllium punctatum</name>
    <name type="common">Brownbanded bambooshark</name>
    <name type="synonym">Hemiscyllium punctatum</name>
    <dbReference type="NCBI Taxonomy" id="137246"/>
    <lineage>
        <taxon>Eukaryota</taxon>
        <taxon>Metazoa</taxon>
        <taxon>Chordata</taxon>
        <taxon>Craniata</taxon>
        <taxon>Vertebrata</taxon>
        <taxon>Chondrichthyes</taxon>
        <taxon>Elasmobranchii</taxon>
        <taxon>Galeomorphii</taxon>
        <taxon>Galeoidea</taxon>
        <taxon>Orectolobiformes</taxon>
        <taxon>Hemiscylliidae</taxon>
        <taxon>Chiloscyllium</taxon>
    </lineage>
</organism>
<keyword evidence="2" id="KW-0732">Signal</keyword>
<evidence type="ECO:0000313" key="5">
    <source>
        <dbReference type="Proteomes" id="UP000287033"/>
    </source>
</evidence>
<dbReference type="AlphaFoldDB" id="A0A401TL28"/>
<feature type="region of interest" description="Disordered" evidence="1">
    <location>
        <begin position="50"/>
        <end position="106"/>
    </location>
</feature>
<feature type="domain" description="DUF5604" evidence="3">
    <location>
        <begin position="115"/>
        <end position="144"/>
    </location>
</feature>
<dbReference type="STRING" id="137246.A0A401TL28"/>
<comment type="caution">
    <text evidence="4">The sequence shown here is derived from an EMBL/GenBank/DDBJ whole genome shotgun (WGS) entry which is preliminary data.</text>
</comment>
<feature type="signal peptide" evidence="2">
    <location>
        <begin position="1"/>
        <end position="18"/>
    </location>
</feature>
<proteinExistence type="predicted"/>
<evidence type="ECO:0000256" key="2">
    <source>
        <dbReference type="SAM" id="SignalP"/>
    </source>
</evidence>
<dbReference type="Gene3D" id="2.30.30.140">
    <property type="match status" value="1"/>
</dbReference>